<dbReference type="Gene3D" id="3.40.50.20">
    <property type="match status" value="1"/>
</dbReference>
<gene>
    <name evidence="3" type="ORF">R9Z33_06590</name>
</gene>
<protein>
    <submittedName>
        <fullName evidence="3">ATP-grasp domain-containing protein</fullName>
    </submittedName>
</protein>
<evidence type="ECO:0000256" key="1">
    <source>
        <dbReference type="PROSITE-ProRule" id="PRU00409"/>
    </source>
</evidence>
<keyword evidence="4" id="KW-1185">Reference proteome</keyword>
<dbReference type="Gene3D" id="3.30.470.20">
    <property type="entry name" value="ATP-grasp fold, B domain"/>
    <property type="match status" value="1"/>
</dbReference>
<dbReference type="PROSITE" id="PS50975">
    <property type="entry name" value="ATP_GRASP"/>
    <property type="match status" value="1"/>
</dbReference>
<organism evidence="3 4">
    <name type="scientific">Sediminicoccus rosea</name>
    <dbReference type="NCBI Taxonomy" id="1225128"/>
    <lineage>
        <taxon>Bacteria</taxon>
        <taxon>Pseudomonadati</taxon>
        <taxon>Pseudomonadota</taxon>
        <taxon>Alphaproteobacteria</taxon>
        <taxon>Acetobacterales</taxon>
        <taxon>Roseomonadaceae</taxon>
        <taxon>Sediminicoccus</taxon>
    </lineage>
</organism>
<reference evidence="3 4" key="1">
    <citation type="submission" date="2023-11" db="EMBL/GenBank/DDBJ databases">
        <title>Arctic aerobic anoxygenic photoheterotroph Sediminicoccus rosea KRV36 adapts its photosynthesis to long days of polar summer.</title>
        <authorList>
            <person name="Tomasch J."/>
            <person name="Kopejtka K."/>
            <person name="Bily T."/>
            <person name="Gardiner A.T."/>
            <person name="Gardian Z."/>
            <person name="Shivaramu S."/>
            <person name="Koblizek M."/>
            <person name="Engelhardt F."/>
            <person name="Kaftan D."/>
        </authorList>
    </citation>
    <scope>NUCLEOTIDE SEQUENCE [LARGE SCALE GENOMIC DNA]</scope>
    <source>
        <strain evidence="3 4">R-30</strain>
    </source>
</reference>
<feature type="domain" description="ATP-grasp" evidence="2">
    <location>
        <begin position="119"/>
        <end position="165"/>
    </location>
</feature>
<keyword evidence="1" id="KW-0067">ATP-binding</keyword>
<dbReference type="Proteomes" id="UP001305521">
    <property type="component" value="Chromosome"/>
</dbReference>
<sequence>MTRTVLLTLGRLPKALDIARSFAMNGWRVVVAEPFKRHLAGASNMVAKSVQVTAPAVSKQRYLEELAAIIAAEGVELVVPVSEETMHVTFLRDLVPDGVRIFTMPPDALLPAYDKHGFIHLAEAAGVSVPETHAIGTAGAVALAAAGPVVVKPVHSCSGRGVRILPAGAALPDETGSVVQRFIPGEVHSSCSVAHEGRVLSTVIYRGSLFSGSVAIAFERVQNPVLFERWIEDFVRHVNWSGFISFDFVLDAQGMPHGIECNPRTTSGLHFFETADIAPAILDARPPRHRATLHLQQFYSCLTETQKSVLTPRQFPRNLKALLTTPDVTWDGRDKRPFLTMTWTSWEIIQRAMKAGTTFGEVATLDVGWYEG</sequence>
<evidence type="ECO:0000313" key="4">
    <source>
        <dbReference type="Proteomes" id="UP001305521"/>
    </source>
</evidence>
<dbReference type="InterPro" id="IPR011761">
    <property type="entry name" value="ATP-grasp"/>
</dbReference>
<dbReference type="Pfam" id="PF02655">
    <property type="entry name" value="ATP-grasp_3"/>
    <property type="match status" value="1"/>
</dbReference>
<name>A0ABZ0PLD1_9PROT</name>
<proteinExistence type="predicted"/>
<dbReference type="SUPFAM" id="SSF56059">
    <property type="entry name" value="Glutathione synthetase ATP-binding domain-like"/>
    <property type="match status" value="1"/>
</dbReference>
<dbReference type="InterPro" id="IPR003806">
    <property type="entry name" value="ATP-grasp_PylC-type"/>
</dbReference>
<dbReference type="RefSeq" id="WP_318650511.1">
    <property type="nucleotide sequence ID" value="NZ_CP137852.1"/>
</dbReference>
<dbReference type="EMBL" id="CP137852">
    <property type="protein sequence ID" value="WPB86539.1"/>
    <property type="molecule type" value="Genomic_DNA"/>
</dbReference>
<keyword evidence="1" id="KW-0547">Nucleotide-binding</keyword>
<evidence type="ECO:0000313" key="3">
    <source>
        <dbReference type="EMBL" id="WPB86539.1"/>
    </source>
</evidence>
<accession>A0ABZ0PLD1</accession>
<evidence type="ECO:0000259" key="2">
    <source>
        <dbReference type="PROSITE" id="PS50975"/>
    </source>
</evidence>